<evidence type="ECO:0000256" key="1">
    <source>
        <dbReference type="ARBA" id="ARBA00004141"/>
    </source>
</evidence>
<keyword evidence="4 11" id="KW-0138">CF(0)</keyword>
<comment type="similarity">
    <text evidence="2 11">Belongs to the ATPase C chain family.</text>
</comment>
<keyword evidence="10 11" id="KW-0472">Membrane</keyword>
<reference evidence="15" key="1">
    <citation type="submission" date="2016-12" db="EMBL/GenBank/DDBJ databases">
        <authorList>
            <person name="Gulvik C.A."/>
        </authorList>
    </citation>
    <scope>NUCLEOTIDE SEQUENCE [LARGE SCALE GENOMIC DNA]</scope>
    <source>
        <strain evidence="15">NED12-00049-6B</strain>
    </source>
</reference>
<evidence type="ECO:0000313" key="15">
    <source>
        <dbReference type="Proteomes" id="UP000186890"/>
    </source>
</evidence>
<dbReference type="OrthoDB" id="2357540at2"/>
<dbReference type="Gene3D" id="1.20.20.10">
    <property type="entry name" value="F1F0 ATP synthase subunit C"/>
    <property type="match status" value="1"/>
</dbReference>
<evidence type="ECO:0000256" key="9">
    <source>
        <dbReference type="ARBA" id="ARBA00023121"/>
    </source>
</evidence>
<dbReference type="CDD" id="cd18185">
    <property type="entry name" value="ATP-synt_Fo_c_ATPE"/>
    <property type="match status" value="1"/>
</dbReference>
<gene>
    <name evidence="11" type="primary">atpE</name>
    <name evidence="13" type="ORF">BU202_00595</name>
    <name evidence="14" type="ORF">E4T82_08010</name>
</gene>
<accession>A0A1Q8EAL1</accession>
<comment type="caution">
    <text evidence="11">Lacks conserved residue(s) required for the propagation of feature annotation.</text>
</comment>
<dbReference type="GO" id="GO:0005886">
    <property type="term" value="C:plasma membrane"/>
    <property type="evidence" value="ECO:0007669"/>
    <property type="project" value="UniProtKB-SubCell"/>
</dbReference>
<dbReference type="GO" id="GO:0046933">
    <property type="term" value="F:proton-transporting ATP synthase activity, rotational mechanism"/>
    <property type="evidence" value="ECO:0007669"/>
    <property type="project" value="UniProtKB-UniRule"/>
</dbReference>
<dbReference type="InterPro" id="IPR038662">
    <property type="entry name" value="ATP_synth_F0_csu_sf"/>
</dbReference>
<dbReference type="Proteomes" id="UP000297253">
    <property type="component" value="Unassembled WGS sequence"/>
</dbReference>
<proteinExistence type="inferred from homology"/>
<evidence type="ECO:0000256" key="5">
    <source>
        <dbReference type="ARBA" id="ARBA00022692"/>
    </source>
</evidence>
<dbReference type="SUPFAM" id="SSF81333">
    <property type="entry name" value="F1F0 ATP synthase subunit C"/>
    <property type="match status" value="1"/>
</dbReference>
<evidence type="ECO:0000313" key="16">
    <source>
        <dbReference type="Proteomes" id="UP000297253"/>
    </source>
</evidence>
<dbReference type="EMBL" id="MSJM01000001">
    <property type="protein sequence ID" value="OLF48823.1"/>
    <property type="molecule type" value="Genomic_DNA"/>
</dbReference>
<dbReference type="AlphaFoldDB" id="A0A1Q8EAL1"/>
<keyword evidence="6 11" id="KW-0375">Hydrogen ion transport</keyword>
<dbReference type="InterPro" id="IPR035921">
    <property type="entry name" value="F/V-ATP_Csub_sf"/>
</dbReference>
<comment type="subcellular location">
    <subcellularLocation>
        <location evidence="11">Cell membrane</location>
        <topology evidence="11">Multi-pass membrane protein</topology>
    </subcellularLocation>
    <subcellularLocation>
        <location evidence="1">Membrane</location>
        <topology evidence="1">Multi-pass membrane protein</topology>
    </subcellularLocation>
</comment>
<reference evidence="14 16" key="3">
    <citation type="submission" date="2019-03" db="EMBL/GenBank/DDBJ databases">
        <title>Diversity of the mouse oral microbiome.</title>
        <authorList>
            <person name="Joseph S."/>
            <person name="Aduse-Opoku J."/>
            <person name="Curtis M."/>
            <person name="Wade W."/>
            <person name="Hashim A."/>
        </authorList>
    </citation>
    <scope>NUCLEOTIDE SEQUENCE [LARGE SCALE GENOMIC DNA]</scope>
    <source>
        <strain evidence="14 16">WM131</strain>
    </source>
</reference>
<comment type="function">
    <text evidence="11">Key component of the F(0) channel; it plays a direct role in translocation across the membrane. A homomeric c-ring of between 10-14 subunits forms the central stalk rotor element with the F(1) delta and epsilon subunits.</text>
</comment>
<reference evidence="13" key="2">
    <citation type="submission" date="2016-12" db="EMBL/GenBank/DDBJ databases">
        <authorList>
            <person name="Song W.-J."/>
            <person name="Kurnit D.M."/>
        </authorList>
    </citation>
    <scope>NUCLEOTIDE SEQUENCE [LARGE SCALE GENOMIC DNA]</scope>
    <source>
        <strain evidence="13">NED12-00049-6B</strain>
    </source>
</reference>
<dbReference type="InterPro" id="IPR020537">
    <property type="entry name" value="ATP_synth_F0_csu_DDCD_BS"/>
</dbReference>
<dbReference type="RefSeq" id="WP_075098920.1">
    <property type="nucleotide sequence ID" value="NZ_JADGKZ010000011.1"/>
</dbReference>
<dbReference type="InterPro" id="IPR002379">
    <property type="entry name" value="ATPase_proteolipid_c-like_dom"/>
</dbReference>
<evidence type="ECO:0000256" key="11">
    <source>
        <dbReference type="HAMAP-Rule" id="MF_01396"/>
    </source>
</evidence>
<dbReference type="GO" id="GO:0008289">
    <property type="term" value="F:lipid binding"/>
    <property type="evidence" value="ECO:0007669"/>
    <property type="project" value="UniProtKB-KW"/>
</dbReference>
<evidence type="ECO:0000313" key="14">
    <source>
        <dbReference type="EMBL" id="TFU97446.1"/>
    </source>
</evidence>
<dbReference type="EMBL" id="SPPD01000011">
    <property type="protein sequence ID" value="TFU97446.1"/>
    <property type="molecule type" value="Genomic_DNA"/>
</dbReference>
<evidence type="ECO:0000313" key="13">
    <source>
        <dbReference type="EMBL" id="OLF48823.1"/>
    </source>
</evidence>
<dbReference type="PROSITE" id="PS00605">
    <property type="entry name" value="ATPASE_C"/>
    <property type="match status" value="1"/>
</dbReference>
<evidence type="ECO:0000256" key="8">
    <source>
        <dbReference type="ARBA" id="ARBA00023065"/>
    </source>
</evidence>
<dbReference type="STRING" id="1432788.BU202_00595"/>
<evidence type="ECO:0000256" key="10">
    <source>
        <dbReference type="ARBA" id="ARBA00023136"/>
    </source>
</evidence>
<keyword evidence="11" id="KW-1003">Cell membrane</keyword>
<sequence>MDVSALALGIACLGVSVGEGLLVASYLSSTARQPELQSKLMTGVFMGVAFIEGTFFVTLAMTLFLRG</sequence>
<evidence type="ECO:0000256" key="6">
    <source>
        <dbReference type="ARBA" id="ARBA00022781"/>
    </source>
</evidence>
<dbReference type="InterPro" id="IPR000454">
    <property type="entry name" value="ATP_synth_F0_csu"/>
</dbReference>
<keyword evidence="11" id="KW-0066">ATP synthesis</keyword>
<evidence type="ECO:0000256" key="7">
    <source>
        <dbReference type="ARBA" id="ARBA00022989"/>
    </source>
</evidence>
<feature type="transmembrane region" description="Helical" evidence="11">
    <location>
        <begin position="42"/>
        <end position="65"/>
    </location>
</feature>
<comment type="function">
    <text evidence="11">F(1)F(0) ATP synthase produces ATP from ADP in the presence of a proton or sodium gradient. F-type ATPases consist of two structural domains, F(1) containing the extramembraneous catalytic core and F(0) containing the membrane proton channel, linked together by a central stalk and a peripheral stalk. During catalysis, ATP synthesis in the catalytic domain of F(1) is coupled via a rotary mechanism of the central stalk subunits to proton translocation.</text>
</comment>
<keyword evidence="15" id="KW-1185">Reference proteome</keyword>
<keyword evidence="8 11" id="KW-0406">Ion transport</keyword>
<protein>
    <recommendedName>
        <fullName evidence="11">ATP synthase subunit c</fullName>
    </recommendedName>
    <alternativeName>
        <fullName evidence="11">ATP synthase F(0) sector subunit c</fullName>
    </alternativeName>
    <alternativeName>
        <fullName evidence="11">F-type ATPase subunit c</fullName>
        <shortName evidence="11">F-ATPase subunit c</shortName>
    </alternativeName>
    <alternativeName>
        <fullName evidence="11">Lipid-binding protein</fullName>
    </alternativeName>
</protein>
<dbReference type="PRINTS" id="PR00124">
    <property type="entry name" value="ATPASEC"/>
</dbReference>
<keyword evidence="3 11" id="KW-0813">Transport</keyword>
<dbReference type="Proteomes" id="UP000186890">
    <property type="component" value="Unassembled WGS sequence"/>
</dbReference>
<evidence type="ECO:0000259" key="12">
    <source>
        <dbReference type="Pfam" id="PF00137"/>
    </source>
</evidence>
<keyword evidence="9 11" id="KW-0446">Lipid-binding</keyword>
<dbReference type="NCBIfam" id="NF009996">
    <property type="entry name" value="PRK13466.1"/>
    <property type="match status" value="1"/>
</dbReference>
<name>A0A1Q8EAL1_9STRE</name>
<dbReference type="GO" id="GO:0033177">
    <property type="term" value="C:proton-transporting two-sector ATPase complex, proton-transporting domain"/>
    <property type="evidence" value="ECO:0007669"/>
    <property type="project" value="InterPro"/>
</dbReference>
<evidence type="ECO:0000256" key="3">
    <source>
        <dbReference type="ARBA" id="ARBA00022448"/>
    </source>
</evidence>
<dbReference type="HAMAP" id="MF_01396">
    <property type="entry name" value="ATP_synth_c_bact"/>
    <property type="match status" value="1"/>
</dbReference>
<evidence type="ECO:0000256" key="2">
    <source>
        <dbReference type="ARBA" id="ARBA00006704"/>
    </source>
</evidence>
<feature type="site" description="Reversibly protonated during proton transport" evidence="11">
    <location>
        <position position="52"/>
    </location>
</feature>
<organism evidence="13 15">
    <name type="scientific">Streptococcus cuniculi</name>
    <dbReference type="NCBI Taxonomy" id="1432788"/>
    <lineage>
        <taxon>Bacteria</taxon>
        <taxon>Bacillati</taxon>
        <taxon>Bacillota</taxon>
        <taxon>Bacilli</taxon>
        <taxon>Lactobacillales</taxon>
        <taxon>Streptococcaceae</taxon>
        <taxon>Streptococcus</taxon>
    </lineage>
</organism>
<keyword evidence="5 11" id="KW-0812">Transmembrane</keyword>
<evidence type="ECO:0000256" key="4">
    <source>
        <dbReference type="ARBA" id="ARBA00022547"/>
    </source>
</evidence>
<comment type="caution">
    <text evidence="13">The sequence shown here is derived from an EMBL/GenBank/DDBJ whole genome shotgun (WGS) entry which is preliminary data.</text>
</comment>
<feature type="domain" description="V-ATPase proteolipid subunit C-like" evidence="12">
    <location>
        <begin position="4"/>
        <end position="65"/>
    </location>
</feature>
<dbReference type="Pfam" id="PF00137">
    <property type="entry name" value="ATP-synt_C"/>
    <property type="match status" value="1"/>
</dbReference>
<keyword evidence="7 11" id="KW-1133">Transmembrane helix</keyword>
<dbReference type="GO" id="GO:0045259">
    <property type="term" value="C:proton-transporting ATP synthase complex"/>
    <property type="evidence" value="ECO:0007669"/>
    <property type="project" value="UniProtKB-KW"/>
</dbReference>